<feature type="region of interest" description="Disordered" evidence="1">
    <location>
        <begin position="44"/>
        <end position="80"/>
    </location>
</feature>
<name>A0A4D6NEG7_VIGUN</name>
<dbReference type="EMBL" id="CP039354">
    <property type="protein sequence ID" value="QCE11282.1"/>
    <property type="molecule type" value="Genomic_DNA"/>
</dbReference>
<organism evidence="2 3">
    <name type="scientific">Vigna unguiculata</name>
    <name type="common">Cowpea</name>
    <dbReference type="NCBI Taxonomy" id="3917"/>
    <lineage>
        <taxon>Eukaryota</taxon>
        <taxon>Viridiplantae</taxon>
        <taxon>Streptophyta</taxon>
        <taxon>Embryophyta</taxon>
        <taxon>Tracheophyta</taxon>
        <taxon>Spermatophyta</taxon>
        <taxon>Magnoliopsida</taxon>
        <taxon>eudicotyledons</taxon>
        <taxon>Gunneridae</taxon>
        <taxon>Pentapetalae</taxon>
        <taxon>rosids</taxon>
        <taxon>fabids</taxon>
        <taxon>Fabales</taxon>
        <taxon>Fabaceae</taxon>
        <taxon>Papilionoideae</taxon>
        <taxon>50 kb inversion clade</taxon>
        <taxon>NPAAA clade</taxon>
        <taxon>indigoferoid/millettioid clade</taxon>
        <taxon>Phaseoleae</taxon>
        <taxon>Vigna</taxon>
    </lineage>
</organism>
<evidence type="ECO:0000313" key="3">
    <source>
        <dbReference type="Proteomes" id="UP000501690"/>
    </source>
</evidence>
<evidence type="ECO:0000313" key="2">
    <source>
        <dbReference type="EMBL" id="QCE11282.1"/>
    </source>
</evidence>
<protein>
    <submittedName>
        <fullName evidence="2">Uncharacterized protein</fullName>
    </submittedName>
</protein>
<keyword evidence="3" id="KW-1185">Reference proteome</keyword>
<accession>A0A4D6NEG7</accession>
<dbReference type="AlphaFoldDB" id="A0A4D6NEG7"/>
<dbReference type="Proteomes" id="UP000501690">
    <property type="component" value="Linkage Group LG10"/>
</dbReference>
<evidence type="ECO:0000256" key="1">
    <source>
        <dbReference type="SAM" id="MobiDB-lite"/>
    </source>
</evidence>
<proteinExistence type="predicted"/>
<sequence>MLAYTNNGRSDNLAQASGSCLNESIRKPTQVLQELSLRRQAPILSESSSCSSVEVSPKKRGRASHCSPLLELSPRRKELA</sequence>
<reference evidence="2 3" key="1">
    <citation type="submission" date="2019-04" db="EMBL/GenBank/DDBJ databases">
        <title>An improved genome assembly and genetic linkage map for asparagus bean, Vigna unguiculata ssp. sesquipedialis.</title>
        <authorList>
            <person name="Xia Q."/>
            <person name="Zhang R."/>
            <person name="Dong Y."/>
        </authorList>
    </citation>
    <scope>NUCLEOTIDE SEQUENCE [LARGE SCALE GENOMIC DNA]</scope>
    <source>
        <tissue evidence="2">Leaf</tissue>
    </source>
</reference>
<feature type="compositionally biased region" description="Low complexity" evidence="1">
    <location>
        <begin position="45"/>
        <end position="55"/>
    </location>
</feature>
<gene>
    <name evidence="2" type="ORF">DEO72_LG10g2515</name>
</gene>